<comment type="similarity">
    <text evidence="1">Belongs to the glycosyl hydrolase 25 family.</text>
</comment>
<dbReference type="Gene3D" id="3.20.20.80">
    <property type="entry name" value="Glycosidases"/>
    <property type="match status" value="1"/>
</dbReference>
<dbReference type="SMART" id="SM00641">
    <property type="entry name" value="Glyco_25"/>
    <property type="match status" value="1"/>
</dbReference>
<dbReference type="SUPFAM" id="SSF51445">
    <property type="entry name" value="(Trans)glycosidases"/>
    <property type="match status" value="1"/>
</dbReference>
<evidence type="ECO:0000256" key="1">
    <source>
        <dbReference type="ARBA" id="ARBA00010646"/>
    </source>
</evidence>
<gene>
    <name evidence="4" type="ORF">ACFQ47_00775</name>
</gene>
<evidence type="ECO:0000256" key="2">
    <source>
        <dbReference type="ARBA" id="ARBA00022801"/>
    </source>
</evidence>
<name>A0ABW4CMT4_9LACO</name>
<reference evidence="5" key="1">
    <citation type="journal article" date="2019" name="Int. J. Syst. Evol. Microbiol.">
        <title>The Global Catalogue of Microorganisms (GCM) 10K type strain sequencing project: providing services to taxonomists for standard genome sequencing and annotation.</title>
        <authorList>
            <consortium name="The Broad Institute Genomics Platform"/>
            <consortium name="The Broad Institute Genome Sequencing Center for Infectious Disease"/>
            <person name="Wu L."/>
            <person name="Ma J."/>
        </authorList>
    </citation>
    <scope>NUCLEOTIDE SEQUENCE [LARGE SCALE GENOMIC DNA]</scope>
    <source>
        <strain evidence="5">CCM 8947</strain>
    </source>
</reference>
<evidence type="ECO:0000313" key="4">
    <source>
        <dbReference type="EMBL" id="MFD1431241.1"/>
    </source>
</evidence>
<dbReference type="InterPro" id="IPR002053">
    <property type="entry name" value="Glyco_hydro_25"/>
</dbReference>
<dbReference type="PROSITE" id="PS51904">
    <property type="entry name" value="GLYCOSYL_HYDROL_F25_2"/>
    <property type="match status" value="1"/>
</dbReference>
<dbReference type="EMBL" id="JBHTOG010000003">
    <property type="protein sequence ID" value="MFD1431241.1"/>
    <property type="molecule type" value="Genomic_DNA"/>
</dbReference>
<evidence type="ECO:0000313" key="5">
    <source>
        <dbReference type="Proteomes" id="UP001597192"/>
    </source>
</evidence>
<dbReference type="InterPro" id="IPR017853">
    <property type="entry name" value="GH"/>
</dbReference>
<keyword evidence="5" id="KW-1185">Reference proteome</keyword>
<dbReference type="PANTHER" id="PTHR34135:SF2">
    <property type="entry name" value="LYSOZYME"/>
    <property type="match status" value="1"/>
</dbReference>
<dbReference type="RefSeq" id="WP_125697280.1">
    <property type="nucleotide sequence ID" value="NZ_JBHTOG010000003.1"/>
</dbReference>
<comment type="caution">
    <text evidence="4">The sequence shown here is derived from an EMBL/GenBank/DDBJ whole genome shotgun (WGS) entry which is preliminary data.</text>
</comment>
<organism evidence="4 5">
    <name type="scientific">Lacticaseibacillus yichunensis</name>
    <dbReference type="NCBI Taxonomy" id="2486015"/>
    <lineage>
        <taxon>Bacteria</taxon>
        <taxon>Bacillati</taxon>
        <taxon>Bacillota</taxon>
        <taxon>Bacilli</taxon>
        <taxon>Lactobacillales</taxon>
        <taxon>Lactobacillaceae</taxon>
        <taxon>Lacticaseibacillus</taxon>
    </lineage>
</organism>
<keyword evidence="2" id="KW-0378">Hydrolase</keyword>
<keyword evidence="3" id="KW-0326">Glycosidase</keyword>
<sequence length="379" mass="40748">MTLKIVDLSSNNPNWKEQIKGTDGAIIKATQGTGYVNPLCNAQYAGVKKAGGVLGLYHYAGGDDPKKEAQYFIAQIKNYVGTATLWLDWESNQNSAWGNNAWGKTFATEVHRLTGVWPGVYVQASSIAQVASMAANSALWLAGYPTNEASWSVPDFIYSTGAWKDVTIWQFTSGGGLDRNIAYLDKAGWEKLVNGSGTVKVTTPEKPATTKPSKPVANPVAKRAAKAVNVMYGFHQLGGGWLGEVTNFGSGDNGYAGVPNKPNDYFYAKVSHGSLKFHVHTVKSGWLSWITKGNKADLVNGCAGIKGEAIDAVELIYTTPAGETYQQAYYRSQTTKRAGYLGVVCDDGKSLAAFKDSYAGIIGEPMDRLQVKIAAANPF</sequence>
<dbReference type="Pfam" id="PF01183">
    <property type="entry name" value="Glyco_hydro_25"/>
    <property type="match status" value="1"/>
</dbReference>
<accession>A0ABW4CMT4</accession>
<protein>
    <submittedName>
        <fullName evidence="4">GH25 family lysozyme</fullName>
    </submittedName>
</protein>
<dbReference type="PANTHER" id="PTHR34135">
    <property type="entry name" value="LYSOZYME"/>
    <property type="match status" value="1"/>
</dbReference>
<evidence type="ECO:0000256" key="3">
    <source>
        <dbReference type="ARBA" id="ARBA00023295"/>
    </source>
</evidence>
<dbReference type="Proteomes" id="UP001597192">
    <property type="component" value="Unassembled WGS sequence"/>
</dbReference>
<proteinExistence type="inferred from homology"/>
<dbReference type="InterPro" id="IPR018077">
    <property type="entry name" value="Glyco_hydro_fam25_subgr"/>
</dbReference>